<organism evidence="1 2">
    <name type="scientific">Zoarces viviparus</name>
    <name type="common">Viviparous eelpout</name>
    <name type="synonym">Blennius viviparus</name>
    <dbReference type="NCBI Taxonomy" id="48416"/>
    <lineage>
        <taxon>Eukaryota</taxon>
        <taxon>Metazoa</taxon>
        <taxon>Chordata</taxon>
        <taxon>Craniata</taxon>
        <taxon>Vertebrata</taxon>
        <taxon>Euteleostomi</taxon>
        <taxon>Actinopterygii</taxon>
        <taxon>Neopterygii</taxon>
        <taxon>Teleostei</taxon>
        <taxon>Neoteleostei</taxon>
        <taxon>Acanthomorphata</taxon>
        <taxon>Eupercaria</taxon>
        <taxon>Perciformes</taxon>
        <taxon>Cottioidei</taxon>
        <taxon>Zoarcales</taxon>
        <taxon>Zoarcidae</taxon>
        <taxon>Zoarcinae</taxon>
        <taxon>Zoarces</taxon>
    </lineage>
</organism>
<comment type="caution">
    <text evidence="1">The sequence shown here is derived from an EMBL/GenBank/DDBJ whole genome shotgun (WGS) entry which is preliminary data.</text>
</comment>
<evidence type="ECO:0000313" key="2">
    <source>
        <dbReference type="Proteomes" id="UP001488805"/>
    </source>
</evidence>
<sequence length="98" mass="10122">MGSSRSLLEEGSDCSDCVVRDDFLSGTLGFLLPLDGDSGPGKKAAEAEGNDEVGVSDWLEYPLDGLVRPASFSGDVSLKSPSDDGREGVVALEPGCDV</sequence>
<reference evidence="1 2" key="1">
    <citation type="journal article" date="2024" name="Genome Biol. Evol.">
        <title>Chromosome-level genome assembly of the viviparous eelpout Zoarces viviparus.</title>
        <authorList>
            <person name="Fuhrmann N."/>
            <person name="Brasseur M.V."/>
            <person name="Bakowski C.E."/>
            <person name="Podsiadlowski L."/>
            <person name="Prost S."/>
            <person name="Krehenwinkel H."/>
            <person name="Mayer C."/>
        </authorList>
    </citation>
    <scope>NUCLEOTIDE SEQUENCE [LARGE SCALE GENOMIC DNA]</scope>
    <source>
        <strain evidence="1">NO-MEL_2022_Ind0_liver</strain>
    </source>
</reference>
<dbReference type="Proteomes" id="UP001488805">
    <property type="component" value="Unassembled WGS sequence"/>
</dbReference>
<name>A0AAW1E9L0_ZOAVI</name>
<accession>A0AAW1E9L0</accession>
<gene>
    <name evidence="1" type="ORF">VZT92_021651</name>
</gene>
<keyword evidence="2" id="KW-1185">Reference proteome</keyword>
<evidence type="ECO:0000313" key="1">
    <source>
        <dbReference type="EMBL" id="KAK9518883.1"/>
    </source>
</evidence>
<proteinExistence type="predicted"/>
<protein>
    <submittedName>
        <fullName evidence="1">Uncharacterized protein</fullName>
    </submittedName>
</protein>
<dbReference type="EMBL" id="JBCEZU010000434">
    <property type="protein sequence ID" value="KAK9518883.1"/>
    <property type="molecule type" value="Genomic_DNA"/>
</dbReference>
<dbReference type="AlphaFoldDB" id="A0AAW1E9L0"/>